<comment type="caution">
    <text evidence="3">The sequence shown here is derived from an EMBL/GenBank/DDBJ whole genome shotgun (WGS) entry which is preliminary data.</text>
</comment>
<dbReference type="EMBL" id="QHJQ01000001">
    <property type="protein sequence ID" value="PXA05327.1"/>
    <property type="molecule type" value="Genomic_DNA"/>
</dbReference>
<evidence type="ECO:0000256" key="2">
    <source>
        <dbReference type="SAM" id="SignalP"/>
    </source>
</evidence>
<proteinExistence type="predicted"/>
<evidence type="ECO:0008006" key="5">
    <source>
        <dbReference type="Google" id="ProtNLM"/>
    </source>
</evidence>
<evidence type="ECO:0000256" key="1">
    <source>
        <dbReference type="SAM" id="Phobius"/>
    </source>
</evidence>
<dbReference type="InParanoid" id="A0A317ZMB9"/>
<accession>A0A317ZMB9</accession>
<keyword evidence="1" id="KW-0812">Transmembrane</keyword>
<dbReference type="Proteomes" id="UP000247099">
    <property type="component" value="Unassembled WGS sequence"/>
</dbReference>
<keyword evidence="4" id="KW-1185">Reference proteome</keyword>
<dbReference type="AlphaFoldDB" id="A0A317ZMB9"/>
<keyword evidence="2" id="KW-0732">Signal</keyword>
<dbReference type="RefSeq" id="WP_110129408.1">
    <property type="nucleotide sequence ID" value="NZ_QHJQ01000001.1"/>
</dbReference>
<evidence type="ECO:0000313" key="4">
    <source>
        <dbReference type="Proteomes" id="UP000247099"/>
    </source>
</evidence>
<gene>
    <name evidence="3" type="ORF">DDZ13_00230</name>
</gene>
<keyword evidence="1" id="KW-0472">Membrane</keyword>
<evidence type="ECO:0000313" key="3">
    <source>
        <dbReference type="EMBL" id="PXA05327.1"/>
    </source>
</evidence>
<feature type="signal peptide" evidence="2">
    <location>
        <begin position="1"/>
        <end position="18"/>
    </location>
</feature>
<feature type="chain" id="PRO_5016452324" description="PEP-CTERM sorting domain-containing protein" evidence="2">
    <location>
        <begin position="19"/>
        <end position="222"/>
    </location>
</feature>
<name>A0A317ZMB9_9BACT</name>
<keyword evidence="1" id="KW-1133">Transmembrane helix</keyword>
<feature type="transmembrane region" description="Helical" evidence="1">
    <location>
        <begin position="182"/>
        <end position="201"/>
    </location>
</feature>
<organism evidence="3 4">
    <name type="scientific">Coraliomargarita sinensis</name>
    <dbReference type="NCBI Taxonomy" id="2174842"/>
    <lineage>
        <taxon>Bacteria</taxon>
        <taxon>Pseudomonadati</taxon>
        <taxon>Verrucomicrobiota</taxon>
        <taxon>Opitutia</taxon>
        <taxon>Puniceicoccales</taxon>
        <taxon>Coraliomargaritaceae</taxon>
        <taxon>Coraliomargarita</taxon>
    </lineage>
</organism>
<sequence>MKNRTLALFLAASSISLASESVVIFQDDFSTDTLATGYAHQGATYNATPETVTLQRGYSTGNYLQVAENFNLDTGGTTELTIAFDYAFSDPMYGATFAVEYNDNSGTGWQTIDTIDRTSSNTSQTNDPDNPYSITIEEGQTYNFADGASIRIRSIDTGGGGYHFDNLTVSADNVAEPTKGTVIMISSLGGWFVLMFGFIFWREIGQPGQSRSTSLTKFETQK</sequence>
<protein>
    <recommendedName>
        <fullName evidence="5">PEP-CTERM sorting domain-containing protein</fullName>
    </recommendedName>
</protein>
<reference evidence="3 4" key="1">
    <citation type="submission" date="2018-05" db="EMBL/GenBank/DDBJ databases">
        <title>Coraliomargarita sinensis sp. nov., isolated from a marine solar saltern.</title>
        <authorList>
            <person name="Zhou L.Y."/>
        </authorList>
    </citation>
    <scope>NUCLEOTIDE SEQUENCE [LARGE SCALE GENOMIC DNA]</scope>
    <source>
        <strain evidence="3 4">WN38</strain>
    </source>
</reference>